<dbReference type="GO" id="GO:0016779">
    <property type="term" value="F:nucleotidyltransferase activity"/>
    <property type="evidence" value="ECO:0007669"/>
    <property type="project" value="UniProtKB-ARBA"/>
</dbReference>
<dbReference type="InterPro" id="IPR038987">
    <property type="entry name" value="MoeA-like"/>
</dbReference>
<dbReference type="InterPro" id="IPR001453">
    <property type="entry name" value="MoaB/Mog_dom"/>
</dbReference>
<comment type="cofactor">
    <cofactor evidence="5">
        <name>Mg(2+)</name>
        <dbReference type="ChEBI" id="CHEBI:18420"/>
    </cofactor>
</comment>
<dbReference type="AlphaFoldDB" id="A0A917QDG7"/>
<dbReference type="Proteomes" id="UP000612956">
    <property type="component" value="Unassembled WGS sequence"/>
</dbReference>
<organism evidence="7 8">
    <name type="scientific">Nocardia camponoti</name>
    <dbReference type="NCBI Taxonomy" id="1616106"/>
    <lineage>
        <taxon>Bacteria</taxon>
        <taxon>Bacillati</taxon>
        <taxon>Actinomycetota</taxon>
        <taxon>Actinomycetes</taxon>
        <taxon>Mycobacteriales</taxon>
        <taxon>Nocardiaceae</taxon>
        <taxon>Nocardia</taxon>
    </lineage>
</organism>
<keyword evidence="3 5" id="KW-0500">Molybdenum</keyword>
<dbReference type="Pfam" id="PF03453">
    <property type="entry name" value="MoeA_N"/>
    <property type="match status" value="1"/>
</dbReference>
<dbReference type="Pfam" id="PF12804">
    <property type="entry name" value="NTP_transf_3"/>
    <property type="match status" value="1"/>
</dbReference>
<dbReference type="SUPFAM" id="SSF53448">
    <property type="entry name" value="Nucleotide-diphospho-sugar transferases"/>
    <property type="match status" value="1"/>
</dbReference>
<dbReference type="EC" id="2.10.1.1" evidence="5"/>
<dbReference type="GO" id="GO:0061599">
    <property type="term" value="F:molybdopterin molybdotransferase activity"/>
    <property type="evidence" value="ECO:0007669"/>
    <property type="project" value="UniProtKB-UniRule"/>
</dbReference>
<dbReference type="Gene3D" id="2.170.190.11">
    <property type="entry name" value="Molybdopterin biosynthesis moea protein, domain 3"/>
    <property type="match status" value="1"/>
</dbReference>
<dbReference type="GO" id="GO:0006777">
    <property type="term" value="P:Mo-molybdopterin cofactor biosynthetic process"/>
    <property type="evidence" value="ECO:0007669"/>
    <property type="project" value="UniProtKB-UniRule"/>
</dbReference>
<dbReference type="Pfam" id="PF00994">
    <property type="entry name" value="MoCF_biosynth"/>
    <property type="match status" value="1"/>
</dbReference>
<dbReference type="Gene3D" id="3.90.105.10">
    <property type="entry name" value="Molybdopterin biosynthesis moea protein, domain 2"/>
    <property type="match status" value="1"/>
</dbReference>
<comment type="function">
    <text evidence="1 5">Catalyzes the insertion of molybdate into adenylated molybdopterin with the concomitant release of AMP.</text>
</comment>
<evidence type="ECO:0000256" key="2">
    <source>
        <dbReference type="ARBA" id="ARBA00010763"/>
    </source>
</evidence>
<dbReference type="Gene3D" id="2.40.340.10">
    <property type="entry name" value="MoeA, C-terminal, domain IV"/>
    <property type="match status" value="1"/>
</dbReference>
<dbReference type="EMBL" id="BMMW01000001">
    <property type="protein sequence ID" value="GGK45380.1"/>
    <property type="molecule type" value="Genomic_DNA"/>
</dbReference>
<reference evidence="7" key="1">
    <citation type="journal article" date="2014" name="Int. J. Syst. Evol. Microbiol.">
        <title>Complete genome sequence of Corynebacterium casei LMG S-19264T (=DSM 44701T), isolated from a smear-ripened cheese.</title>
        <authorList>
            <consortium name="US DOE Joint Genome Institute (JGI-PGF)"/>
            <person name="Walter F."/>
            <person name="Albersmeier A."/>
            <person name="Kalinowski J."/>
            <person name="Ruckert C."/>
        </authorList>
    </citation>
    <scope>NUCLEOTIDE SEQUENCE</scope>
    <source>
        <strain evidence="7">CGMCC 4.7278</strain>
    </source>
</reference>
<feature type="domain" description="MoaB/Mog" evidence="6">
    <location>
        <begin position="345"/>
        <end position="482"/>
    </location>
</feature>
<reference evidence="7" key="2">
    <citation type="submission" date="2020-09" db="EMBL/GenBank/DDBJ databases">
        <authorList>
            <person name="Sun Q."/>
            <person name="Zhou Y."/>
        </authorList>
    </citation>
    <scope>NUCLEOTIDE SEQUENCE</scope>
    <source>
        <strain evidence="7">CGMCC 4.7278</strain>
    </source>
</reference>
<evidence type="ECO:0000256" key="5">
    <source>
        <dbReference type="RuleBase" id="RU365090"/>
    </source>
</evidence>
<evidence type="ECO:0000256" key="1">
    <source>
        <dbReference type="ARBA" id="ARBA00002901"/>
    </source>
</evidence>
<name>A0A917QDG7_9NOCA</name>
<keyword evidence="5" id="KW-0460">Magnesium</keyword>
<dbReference type="SMART" id="SM00852">
    <property type="entry name" value="MoCF_biosynth"/>
    <property type="match status" value="1"/>
</dbReference>
<dbReference type="SUPFAM" id="SSF63882">
    <property type="entry name" value="MoeA N-terminal region -like"/>
    <property type="match status" value="1"/>
</dbReference>
<keyword evidence="8" id="KW-1185">Reference proteome</keyword>
<evidence type="ECO:0000313" key="7">
    <source>
        <dbReference type="EMBL" id="GGK45380.1"/>
    </source>
</evidence>
<accession>A0A917QDG7</accession>
<comment type="caution">
    <text evidence="7">The sequence shown here is derived from an EMBL/GenBank/DDBJ whole genome shotgun (WGS) entry which is preliminary data.</text>
</comment>
<comment type="catalytic activity">
    <reaction evidence="4">
        <text>adenylyl-molybdopterin + molybdate = Mo-molybdopterin + AMP + H(+)</text>
        <dbReference type="Rhea" id="RHEA:35047"/>
        <dbReference type="ChEBI" id="CHEBI:15378"/>
        <dbReference type="ChEBI" id="CHEBI:36264"/>
        <dbReference type="ChEBI" id="CHEBI:62727"/>
        <dbReference type="ChEBI" id="CHEBI:71302"/>
        <dbReference type="ChEBI" id="CHEBI:456215"/>
        <dbReference type="EC" id="2.10.1.1"/>
    </reaction>
</comment>
<sequence>MGGIDKPGLEIGGRSMLDTALAAVAGCADIVVVGPQRDNLKPTIKQVRETPAGAGPVAAIGAALDLSGSAPWVIVLGADMPFLTPSAIDALLSAATQSNTETFAIDADGRPQYLVGVWRREVLKDALSQLDSLANQPMKAIVPTNPTLVAVPDIADCDTPEQVVAARAVAARSATKFTLDEAREGLIARLTPLEPHTAPLAQAQGGALAQPITAAGALPRFDVSAMDGYAVNGDSPWQLRRDIGFAGGARPDGLRSGEAVRIATGAHVPDGTTAVVRDEFATIDGDILARTENTPIRDDIRRAGEDRNVGDLVAQAGTRVTPALRSAAASVEVTHAEVRGPLKARIVMTGDEIRADGPLQLGQTRDSIGPVLPDYLQFYGVEIVDRVHLRDTANGFDETLSNATDVDLVVVVGATGGGAADQLRAALARINATNIVERLALRPGGSTVVAETASNTTIFGLPGNPFAAIAVLAALTPSIVAARTASPPPRRIVGPLHNAAEVATNATRITAARYAPDGGFLGDPHLRTAHLAGLIDRDGLVVVRPDTPDGGTVEFLPLPR</sequence>
<dbReference type="InterPro" id="IPR005110">
    <property type="entry name" value="MoeA_linker/N"/>
</dbReference>
<dbReference type="SUPFAM" id="SSF53218">
    <property type="entry name" value="Molybdenum cofactor biosynthesis proteins"/>
    <property type="match status" value="1"/>
</dbReference>
<dbReference type="Gene3D" id="3.90.550.10">
    <property type="entry name" value="Spore Coat Polysaccharide Biosynthesis Protein SpsA, Chain A"/>
    <property type="match status" value="1"/>
</dbReference>
<keyword evidence="5" id="KW-0501">Molybdenum cofactor biosynthesis</keyword>
<evidence type="ECO:0000256" key="3">
    <source>
        <dbReference type="ARBA" id="ARBA00022505"/>
    </source>
</evidence>
<comment type="similarity">
    <text evidence="2 5">Belongs to the MoeA family.</text>
</comment>
<dbReference type="PANTHER" id="PTHR10192:SF5">
    <property type="entry name" value="GEPHYRIN"/>
    <property type="match status" value="1"/>
</dbReference>
<dbReference type="PANTHER" id="PTHR10192">
    <property type="entry name" value="MOLYBDOPTERIN BIOSYNTHESIS PROTEIN"/>
    <property type="match status" value="1"/>
</dbReference>
<dbReference type="InterPro" id="IPR036135">
    <property type="entry name" value="MoeA_linker/N_sf"/>
</dbReference>
<dbReference type="InterPro" id="IPR029044">
    <property type="entry name" value="Nucleotide-diphossugar_trans"/>
</dbReference>
<keyword evidence="5" id="KW-0479">Metal-binding</keyword>
<dbReference type="InterPro" id="IPR025877">
    <property type="entry name" value="MobA-like_NTP_Trfase"/>
</dbReference>
<dbReference type="InterPro" id="IPR036425">
    <property type="entry name" value="MoaB/Mog-like_dom_sf"/>
</dbReference>
<evidence type="ECO:0000313" key="8">
    <source>
        <dbReference type="Proteomes" id="UP000612956"/>
    </source>
</evidence>
<evidence type="ECO:0000259" key="6">
    <source>
        <dbReference type="SMART" id="SM00852"/>
    </source>
</evidence>
<comment type="pathway">
    <text evidence="5">Cofactor biosynthesis; molybdopterin biosynthesis.</text>
</comment>
<protein>
    <recommendedName>
        <fullName evidence="5">Molybdopterin molybdenumtransferase</fullName>
        <ecNumber evidence="5">2.10.1.1</ecNumber>
    </recommendedName>
</protein>
<keyword evidence="5" id="KW-0808">Transferase</keyword>
<proteinExistence type="inferred from homology"/>
<dbReference type="Gene3D" id="3.40.980.10">
    <property type="entry name" value="MoaB/Mog-like domain"/>
    <property type="match status" value="1"/>
</dbReference>
<dbReference type="GO" id="GO:0046872">
    <property type="term" value="F:metal ion binding"/>
    <property type="evidence" value="ECO:0007669"/>
    <property type="project" value="UniProtKB-UniRule"/>
</dbReference>
<evidence type="ECO:0000256" key="4">
    <source>
        <dbReference type="ARBA" id="ARBA00047317"/>
    </source>
</evidence>
<gene>
    <name evidence="7" type="ORF">GCM10011591_16230</name>
</gene>
<dbReference type="GO" id="GO:0005829">
    <property type="term" value="C:cytosol"/>
    <property type="evidence" value="ECO:0007669"/>
    <property type="project" value="TreeGrafter"/>
</dbReference>
<dbReference type="InterPro" id="IPR036688">
    <property type="entry name" value="MoeA_C_domain_IV_sf"/>
</dbReference>